<dbReference type="GO" id="GO:0000976">
    <property type="term" value="F:transcription cis-regulatory region binding"/>
    <property type="evidence" value="ECO:0007669"/>
    <property type="project" value="TreeGrafter"/>
</dbReference>
<evidence type="ECO:0000256" key="1">
    <source>
        <dbReference type="ARBA" id="ARBA00023015"/>
    </source>
</evidence>
<evidence type="ECO:0000256" key="3">
    <source>
        <dbReference type="ARBA" id="ARBA00023163"/>
    </source>
</evidence>
<dbReference type="Gene3D" id="3.40.50.2300">
    <property type="match status" value="2"/>
</dbReference>
<dbReference type="SMART" id="SM00354">
    <property type="entry name" value="HTH_LACI"/>
    <property type="match status" value="1"/>
</dbReference>
<dbReference type="PROSITE" id="PS50932">
    <property type="entry name" value="HTH_LACI_2"/>
    <property type="match status" value="1"/>
</dbReference>
<evidence type="ECO:0000256" key="2">
    <source>
        <dbReference type="ARBA" id="ARBA00023125"/>
    </source>
</evidence>
<dbReference type="Pfam" id="PF13377">
    <property type="entry name" value="Peripla_BP_3"/>
    <property type="match status" value="1"/>
</dbReference>
<sequence>MNLHMVTIKDIAERAGVSFSTVSKALLDSPLVKDKTKQHIHAIAQEMGYQPNFAARRLVSKRSMVIGIIWPSIERAALSALITNLNEQLEQEGYTTLLSMSHIDSAIATFLKFQVDAILVFGDRDETESSLSNNHLSPIPILTYGAASHTLHSAVDVNRGQAIRLAVRHLAELGHRQIAFIGQPEIYDPLQAVKIEAFQNELTQLGLPYKQYSILQMKGLAFHDGYLAAKRLLDNNIKTTAVISGGIDLTSGILRAFNEQGLRVPRDLSVVSYDNLPQMEELEVPMTVVGVALAKIATTITRTLLELIEDPNTIRTVHLEPELVVRRSTQHL</sequence>
<evidence type="ECO:0000259" key="4">
    <source>
        <dbReference type="PROSITE" id="PS50932"/>
    </source>
</evidence>
<name>A0AA95EXV2_9BACL</name>
<dbReference type="SUPFAM" id="SSF47413">
    <property type="entry name" value="lambda repressor-like DNA-binding domains"/>
    <property type="match status" value="1"/>
</dbReference>
<dbReference type="PANTHER" id="PTHR30146">
    <property type="entry name" value="LACI-RELATED TRANSCRIPTIONAL REPRESSOR"/>
    <property type="match status" value="1"/>
</dbReference>
<evidence type="ECO:0000313" key="5">
    <source>
        <dbReference type="EMBL" id="WEK55034.1"/>
    </source>
</evidence>
<reference evidence="5" key="1">
    <citation type="submission" date="2023-03" db="EMBL/GenBank/DDBJ databases">
        <title>Andean soil-derived lignocellulolytic bacterial consortium as a source of novel taxa and putative plastic-active enzymes.</title>
        <authorList>
            <person name="Diaz-Garcia L."/>
            <person name="Chuvochina M."/>
            <person name="Feuerriegel G."/>
            <person name="Bunk B."/>
            <person name="Sproer C."/>
            <person name="Streit W.R."/>
            <person name="Rodriguez L.M."/>
            <person name="Overmann J."/>
            <person name="Jimenez D.J."/>
        </authorList>
    </citation>
    <scope>NUCLEOTIDE SEQUENCE</scope>
    <source>
        <strain evidence="5">MAG 2441</strain>
    </source>
</reference>
<protein>
    <submittedName>
        <fullName evidence="5">LacI family DNA-binding transcriptional regulator</fullName>
    </submittedName>
</protein>
<accession>A0AA95EXV2</accession>
<evidence type="ECO:0000313" key="6">
    <source>
        <dbReference type="Proteomes" id="UP001178662"/>
    </source>
</evidence>
<dbReference type="GO" id="GO:0003700">
    <property type="term" value="F:DNA-binding transcription factor activity"/>
    <property type="evidence" value="ECO:0007669"/>
    <property type="project" value="TreeGrafter"/>
</dbReference>
<dbReference type="Gene3D" id="1.10.260.40">
    <property type="entry name" value="lambda repressor-like DNA-binding domains"/>
    <property type="match status" value="1"/>
</dbReference>
<dbReference type="InterPro" id="IPR046335">
    <property type="entry name" value="LacI/GalR-like_sensor"/>
</dbReference>
<dbReference type="SUPFAM" id="SSF53822">
    <property type="entry name" value="Periplasmic binding protein-like I"/>
    <property type="match status" value="1"/>
</dbReference>
<keyword evidence="6" id="KW-1185">Reference proteome</keyword>
<dbReference type="InterPro" id="IPR000843">
    <property type="entry name" value="HTH_LacI"/>
</dbReference>
<dbReference type="InterPro" id="IPR010982">
    <property type="entry name" value="Lambda_DNA-bd_dom_sf"/>
</dbReference>
<keyword evidence="3" id="KW-0804">Transcription</keyword>
<dbReference type="EMBL" id="CP119317">
    <property type="protein sequence ID" value="WEK55034.1"/>
    <property type="molecule type" value="Genomic_DNA"/>
</dbReference>
<keyword evidence="1" id="KW-0805">Transcription regulation</keyword>
<dbReference type="PANTHER" id="PTHR30146:SF109">
    <property type="entry name" value="HTH-TYPE TRANSCRIPTIONAL REGULATOR GALS"/>
    <property type="match status" value="1"/>
</dbReference>
<dbReference type="Proteomes" id="UP001178662">
    <property type="component" value="Chromosome"/>
</dbReference>
<keyword evidence="2 5" id="KW-0238">DNA-binding</keyword>
<dbReference type="Pfam" id="PF00356">
    <property type="entry name" value="LacI"/>
    <property type="match status" value="1"/>
</dbReference>
<dbReference type="InterPro" id="IPR028082">
    <property type="entry name" value="Peripla_BP_I"/>
</dbReference>
<dbReference type="CDD" id="cd01392">
    <property type="entry name" value="HTH_LacI"/>
    <property type="match status" value="1"/>
</dbReference>
<dbReference type="PROSITE" id="PS00356">
    <property type="entry name" value="HTH_LACI_1"/>
    <property type="match status" value="1"/>
</dbReference>
<proteinExistence type="predicted"/>
<dbReference type="AlphaFoldDB" id="A0AA95EXV2"/>
<gene>
    <name evidence="5" type="ORF">P0Y55_02835</name>
</gene>
<feature type="domain" description="HTH lacI-type" evidence="4">
    <location>
        <begin position="6"/>
        <end position="60"/>
    </location>
</feature>
<organism evidence="5 6">
    <name type="scientific">Candidatus Cohnella colombiensis</name>
    <dbReference type="NCBI Taxonomy" id="3121368"/>
    <lineage>
        <taxon>Bacteria</taxon>
        <taxon>Bacillati</taxon>
        <taxon>Bacillota</taxon>
        <taxon>Bacilli</taxon>
        <taxon>Bacillales</taxon>
        <taxon>Paenibacillaceae</taxon>
        <taxon>Cohnella</taxon>
    </lineage>
</organism>